<dbReference type="EMBL" id="KZ308312">
    <property type="protein sequence ID" value="KAG8227156.1"/>
    <property type="molecule type" value="Genomic_DNA"/>
</dbReference>
<dbReference type="GO" id="GO:0008270">
    <property type="term" value="F:zinc ion binding"/>
    <property type="evidence" value="ECO:0007669"/>
    <property type="project" value="UniProtKB-KW"/>
</dbReference>
<feature type="compositionally biased region" description="Low complexity" evidence="10">
    <location>
        <begin position="200"/>
        <end position="218"/>
    </location>
</feature>
<proteinExistence type="predicted"/>
<dbReference type="Proteomes" id="UP000792457">
    <property type="component" value="Unassembled WGS sequence"/>
</dbReference>
<comment type="caution">
    <text evidence="12">The sequence shown here is derived from an EMBL/GenBank/DDBJ whole genome shotgun (WGS) entry which is preliminary data.</text>
</comment>
<dbReference type="GO" id="GO:0031965">
    <property type="term" value="C:nuclear membrane"/>
    <property type="evidence" value="ECO:0007669"/>
    <property type="project" value="UniProtKB-SubCell"/>
</dbReference>
<name>A0A8K0K3J8_LADFU</name>
<dbReference type="SMART" id="SM00356">
    <property type="entry name" value="ZnF_C3H1"/>
    <property type="match status" value="1"/>
</dbReference>
<evidence type="ECO:0000256" key="2">
    <source>
        <dbReference type="ARBA" id="ARBA00022723"/>
    </source>
</evidence>
<gene>
    <name evidence="12" type="ORF">J437_LFUL001700</name>
</gene>
<feature type="zinc finger region" description="C3H1-type" evidence="9">
    <location>
        <begin position="1"/>
        <end position="25"/>
    </location>
</feature>
<comment type="function">
    <text evidence="6">Required for the export of mRNAs containing poly(A) tails from the nucleus into the cytoplasm.</text>
</comment>
<feature type="region of interest" description="Disordered" evidence="10">
    <location>
        <begin position="234"/>
        <end position="257"/>
    </location>
</feature>
<evidence type="ECO:0000256" key="3">
    <source>
        <dbReference type="ARBA" id="ARBA00022771"/>
    </source>
</evidence>
<evidence type="ECO:0000256" key="6">
    <source>
        <dbReference type="ARBA" id="ARBA00037262"/>
    </source>
</evidence>
<feature type="region of interest" description="Disordered" evidence="10">
    <location>
        <begin position="181"/>
        <end position="218"/>
    </location>
</feature>
<evidence type="ECO:0000256" key="9">
    <source>
        <dbReference type="PROSITE-ProRule" id="PRU00723"/>
    </source>
</evidence>
<evidence type="ECO:0000256" key="4">
    <source>
        <dbReference type="ARBA" id="ARBA00022833"/>
    </source>
</evidence>
<dbReference type="InterPro" id="IPR051767">
    <property type="entry name" value="Nucleoporin_NUP42"/>
</dbReference>
<dbReference type="InterPro" id="IPR000571">
    <property type="entry name" value="Znf_CCCH"/>
</dbReference>
<evidence type="ECO:0000259" key="11">
    <source>
        <dbReference type="PROSITE" id="PS50103"/>
    </source>
</evidence>
<keyword evidence="3 9" id="KW-0863">Zinc-finger</keyword>
<feature type="compositionally biased region" description="Low complexity" evidence="10">
    <location>
        <begin position="234"/>
        <end position="255"/>
    </location>
</feature>
<dbReference type="InterPro" id="IPR041367">
    <property type="entry name" value="Znf-CCCH_4"/>
</dbReference>
<reference evidence="12" key="2">
    <citation type="submission" date="2017-10" db="EMBL/GenBank/DDBJ databases">
        <title>Ladona fulva Genome sequencing and assembly.</title>
        <authorList>
            <person name="Murali S."/>
            <person name="Richards S."/>
            <person name="Bandaranaike D."/>
            <person name="Bellair M."/>
            <person name="Blankenburg K."/>
            <person name="Chao H."/>
            <person name="Dinh H."/>
            <person name="Doddapaneni H."/>
            <person name="Dugan-Rocha S."/>
            <person name="Elkadiri S."/>
            <person name="Gnanaolivu R."/>
            <person name="Hernandez B."/>
            <person name="Skinner E."/>
            <person name="Javaid M."/>
            <person name="Lee S."/>
            <person name="Li M."/>
            <person name="Ming W."/>
            <person name="Munidasa M."/>
            <person name="Muniz J."/>
            <person name="Nguyen L."/>
            <person name="Hughes D."/>
            <person name="Osuji N."/>
            <person name="Pu L.-L."/>
            <person name="Puazo M."/>
            <person name="Qu C."/>
            <person name="Quiroz J."/>
            <person name="Raj R."/>
            <person name="Weissenberger G."/>
            <person name="Xin Y."/>
            <person name="Zou X."/>
            <person name="Han Y."/>
            <person name="Worley K."/>
            <person name="Muzny D."/>
            <person name="Gibbs R."/>
        </authorList>
    </citation>
    <scope>NUCLEOTIDE SEQUENCE</scope>
    <source>
        <strain evidence="12">Sampled in the wild</strain>
    </source>
</reference>
<keyword evidence="4 9" id="KW-0862">Zinc</keyword>
<evidence type="ECO:0000256" key="8">
    <source>
        <dbReference type="ARBA" id="ARBA00042384"/>
    </source>
</evidence>
<comment type="subcellular location">
    <subcellularLocation>
        <location evidence="1">Nucleus membrane</location>
        <topology evidence="1">Peripheral membrane protein</topology>
        <orientation evidence="1">Cytoplasmic side</orientation>
    </subcellularLocation>
</comment>
<organism evidence="12 13">
    <name type="scientific">Ladona fulva</name>
    <name type="common">Scarce chaser dragonfly</name>
    <name type="synonym">Libellula fulva</name>
    <dbReference type="NCBI Taxonomy" id="123851"/>
    <lineage>
        <taxon>Eukaryota</taxon>
        <taxon>Metazoa</taxon>
        <taxon>Ecdysozoa</taxon>
        <taxon>Arthropoda</taxon>
        <taxon>Hexapoda</taxon>
        <taxon>Insecta</taxon>
        <taxon>Pterygota</taxon>
        <taxon>Palaeoptera</taxon>
        <taxon>Odonata</taxon>
        <taxon>Epiprocta</taxon>
        <taxon>Anisoptera</taxon>
        <taxon>Libelluloidea</taxon>
        <taxon>Libellulidae</taxon>
        <taxon>Ladona</taxon>
    </lineage>
</organism>
<dbReference type="OrthoDB" id="20729at2759"/>
<dbReference type="PANTHER" id="PTHR46527">
    <property type="entry name" value="NUCLEOPORIN-LIKE PROTEIN 2"/>
    <property type="match status" value="1"/>
</dbReference>
<dbReference type="Gene3D" id="4.10.1000.10">
    <property type="entry name" value="Zinc finger, CCCH-type"/>
    <property type="match status" value="1"/>
</dbReference>
<sequence>MVVCKFYVQGICRYGENCRFEHPGSQQQAVNYRNQNRSWQSPAYAASQGGRGTFQPDPRDLAAVIKEDVIAMEEGGQWPLSCYTPLKECPNFPNFYDTSMEEVRYEAYQAQASNTFDEYVKKIGDLIQETRLKWNLLKNPTPQIYSVIEKLASGKTVGENTAGPSSSFTFKTFSFNSPPSPTASSTFSLGTNPAFVSSNPQQQQQPPPGTFFSTSQPSSAASSFSFALPQQSQNVGSTFSASPPSFPQSQPVFGGSPSGFGQSGGLLFANNMTSPAAVSAALPQQPTSAGFFGSQPETNTQQSIFGMSQTPISQASSFGTTANVSTFEQKVPQPVVPDISVYTPVADLSEAEKKEYSAVTFTLSSIPLRPPARELCM</sequence>
<evidence type="ECO:0000256" key="10">
    <source>
        <dbReference type="SAM" id="MobiDB-lite"/>
    </source>
</evidence>
<evidence type="ECO:0000256" key="7">
    <source>
        <dbReference type="ARBA" id="ARBA00039886"/>
    </source>
</evidence>
<feature type="compositionally biased region" description="Polar residues" evidence="10">
    <location>
        <begin position="189"/>
        <end position="199"/>
    </location>
</feature>
<dbReference type="SUPFAM" id="SSF90229">
    <property type="entry name" value="CCCH zinc finger"/>
    <property type="match status" value="1"/>
</dbReference>
<dbReference type="PANTHER" id="PTHR46527:SF1">
    <property type="entry name" value="NUCLEOPORIN NUP42"/>
    <property type="match status" value="1"/>
</dbReference>
<dbReference type="Pfam" id="PF18044">
    <property type="entry name" value="zf-CCCH_4"/>
    <property type="match status" value="1"/>
</dbReference>
<evidence type="ECO:0000313" key="12">
    <source>
        <dbReference type="EMBL" id="KAG8227156.1"/>
    </source>
</evidence>
<evidence type="ECO:0000313" key="13">
    <source>
        <dbReference type="Proteomes" id="UP000792457"/>
    </source>
</evidence>
<dbReference type="PROSITE" id="PS50103">
    <property type="entry name" value="ZF_C3H1"/>
    <property type="match status" value="1"/>
</dbReference>
<dbReference type="InterPro" id="IPR036855">
    <property type="entry name" value="Znf_CCCH_sf"/>
</dbReference>
<dbReference type="AlphaFoldDB" id="A0A8K0K3J8"/>
<evidence type="ECO:0000256" key="5">
    <source>
        <dbReference type="ARBA" id="ARBA00023242"/>
    </source>
</evidence>
<keyword evidence="13" id="KW-1185">Reference proteome</keyword>
<keyword evidence="5" id="KW-0539">Nucleus</keyword>
<protein>
    <recommendedName>
        <fullName evidence="7">Nucleoporin NUP42</fullName>
    </recommendedName>
    <alternativeName>
        <fullName evidence="8">Nucleoporin-like protein 2</fullName>
    </alternativeName>
</protein>
<reference evidence="12" key="1">
    <citation type="submission" date="2013-04" db="EMBL/GenBank/DDBJ databases">
        <authorList>
            <person name="Qu J."/>
            <person name="Murali S.C."/>
            <person name="Bandaranaike D."/>
            <person name="Bellair M."/>
            <person name="Blankenburg K."/>
            <person name="Chao H."/>
            <person name="Dinh H."/>
            <person name="Doddapaneni H."/>
            <person name="Downs B."/>
            <person name="Dugan-Rocha S."/>
            <person name="Elkadiri S."/>
            <person name="Gnanaolivu R.D."/>
            <person name="Hernandez B."/>
            <person name="Javaid M."/>
            <person name="Jayaseelan J.C."/>
            <person name="Lee S."/>
            <person name="Li M."/>
            <person name="Ming W."/>
            <person name="Munidasa M."/>
            <person name="Muniz J."/>
            <person name="Nguyen L."/>
            <person name="Ongeri F."/>
            <person name="Osuji N."/>
            <person name="Pu L.-L."/>
            <person name="Puazo M."/>
            <person name="Qu C."/>
            <person name="Quiroz J."/>
            <person name="Raj R."/>
            <person name="Weissenberger G."/>
            <person name="Xin Y."/>
            <person name="Zou X."/>
            <person name="Han Y."/>
            <person name="Richards S."/>
            <person name="Worley K."/>
            <person name="Muzny D."/>
            <person name="Gibbs R."/>
        </authorList>
    </citation>
    <scope>NUCLEOTIDE SEQUENCE</scope>
    <source>
        <strain evidence="12">Sampled in the wild</strain>
    </source>
</reference>
<keyword evidence="2 9" id="KW-0479">Metal-binding</keyword>
<accession>A0A8K0K3J8</accession>
<evidence type="ECO:0000256" key="1">
    <source>
        <dbReference type="ARBA" id="ARBA00004335"/>
    </source>
</evidence>
<feature type="domain" description="C3H1-type" evidence="11">
    <location>
        <begin position="1"/>
        <end position="25"/>
    </location>
</feature>